<dbReference type="RefSeq" id="WP_152865813.1">
    <property type="nucleotide sequence ID" value="NZ_VMNX01000097.1"/>
</dbReference>
<sequence>MALRFLGTTSDDGDCPSLYEVDGTDEILVQGERETDPGHLVQLRDVKPSETFVRVPRALLARYAPRTEAPELQPFSSIAHLFREFRHTAWRLETRRGYASDRNSPKWRRWLDGENIADESFNTWRENVAAQVAAGKRFERVRLVDEPATEGQRFLLASAPGNVAAGEDIRNLPRTQAQELRLPDYDFWLLDSKVLARFAFDDDDTTLGVYVTEDPAEVLAACQARDAAWHHAVRTEEFARRVASIV</sequence>
<keyword evidence="3" id="KW-1185">Reference proteome</keyword>
<feature type="domain" description="DUF6879" evidence="1">
    <location>
        <begin position="78"/>
        <end position="239"/>
    </location>
</feature>
<accession>A0A5N8WVN1</accession>
<dbReference type="Pfam" id="PF21806">
    <property type="entry name" value="DUF6879"/>
    <property type="match status" value="1"/>
</dbReference>
<gene>
    <name evidence="2" type="ORF">FPZ41_24095</name>
</gene>
<evidence type="ECO:0000313" key="3">
    <source>
        <dbReference type="Proteomes" id="UP000373149"/>
    </source>
</evidence>
<evidence type="ECO:0000313" key="2">
    <source>
        <dbReference type="EMBL" id="MPY51471.1"/>
    </source>
</evidence>
<dbReference type="EMBL" id="VMNX01000097">
    <property type="protein sequence ID" value="MPY51471.1"/>
    <property type="molecule type" value="Genomic_DNA"/>
</dbReference>
<dbReference type="AlphaFoldDB" id="A0A5N8WVN1"/>
<comment type="caution">
    <text evidence="2">The sequence shown here is derived from an EMBL/GenBank/DDBJ whole genome shotgun (WGS) entry which is preliminary data.</text>
</comment>
<protein>
    <recommendedName>
        <fullName evidence="1">DUF6879 domain-containing protein</fullName>
    </recommendedName>
</protein>
<name>A0A5N8WVN1_9ACTN</name>
<organism evidence="2 3">
    <name type="scientific">Streptomyces acidicola</name>
    <dbReference type="NCBI Taxonomy" id="2596892"/>
    <lineage>
        <taxon>Bacteria</taxon>
        <taxon>Bacillati</taxon>
        <taxon>Actinomycetota</taxon>
        <taxon>Actinomycetes</taxon>
        <taxon>Kitasatosporales</taxon>
        <taxon>Streptomycetaceae</taxon>
        <taxon>Streptomyces</taxon>
    </lineage>
</organism>
<dbReference type="Proteomes" id="UP000373149">
    <property type="component" value="Unassembled WGS sequence"/>
</dbReference>
<proteinExistence type="predicted"/>
<dbReference type="InterPro" id="IPR049244">
    <property type="entry name" value="DUF6879"/>
</dbReference>
<evidence type="ECO:0000259" key="1">
    <source>
        <dbReference type="Pfam" id="PF21806"/>
    </source>
</evidence>
<reference evidence="2 3" key="1">
    <citation type="submission" date="2019-09" db="EMBL/GenBank/DDBJ databases">
        <authorList>
            <person name="Duangmal K."/>
            <person name="Teo W.F.A."/>
            <person name="Lipun K."/>
        </authorList>
    </citation>
    <scope>NUCLEOTIDE SEQUENCE [LARGE SCALE GENOMIC DNA]</scope>
    <source>
        <strain evidence="2 3">K1PN6</strain>
    </source>
</reference>